<dbReference type="InterPro" id="IPR005754">
    <property type="entry name" value="Sortase"/>
</dbReference>
<name>A0A1I2IJH7_9ACTN</name>
<keyword evidence="1" id="KW-0378">Hydrolase</keyword>
<dbReference type="AlphaFoldDB" id="A0A1I2IJH7"/>
<protein>
    <submittedName>
        <fullName evidence="4">Sortase family protein</fullName>
    </submittedName>
</protein>
<dbReference type="Pfam" id="PF04203">
    <property type="entry name" value="Sortase"/>
    <property type="match status" value="1"/>
</dbReference>
<feature type="compositionally biased region" description="Low complexity" evidence="2">
    <location>
        <begin position="21"/>
        <end position="43"/>
    </location>
</feature>
<dbReference type="InterPro" id="IPR023365">
    <property type="entry name" value="Sortase_dom-sf"/>
</dbReference>
<dbReference type="CDD" id="cd05829">
    <property type="entry name" value="Sortase_F"/>
    <property type="match status" value="1"/>
</dbReference>
<dbReference type="EMBL" id="FONG01000013">
    <property type="protein sequence ID" value="SFF41197.1"/>
    <property type="molecule type" value="Genomic_DNA"/>
</dbReference>
<keyword evidence="5" id="KW-1185">Reference proteome</keyword>
<dbReference type="GO" id="GO:0016787">
    <property type="term" value="F:hydrolase activity"/>
    <property type="evidence" value="ECO:0007669"/>
    <property type="project" value="UniProtKB-KW"/>
</dbReference>
<dbReference type="InterPro" id="IPR042001">
    <property type="entry name" value="Sortase_F"/>
</dbReference>
<keyword evidence="3" id="KW-0732">Signal</keyword>
<feature type="signal peptide" evidence="3">
    <location>
        <begin position="1"/>
        <end position="18"/>
    </location>
</feature>
<evidence type="ECO:0000313" key="4">
    <source>
        <dbReference type="EMBL" id="SFF41197.1"/>
    </source>
</evidence>
<dbReference type="STRING" id="380248.SAMN05216251_113166"/>
<reference evidence="4 5" key="1">
    <citation type="submission" date="2016-10" db="EMBL/GenBank/DDBJ databases">
        <authorList>
            <person name="de Groot N.N."/>
        </authorList>
    </citation>
    <scope>NUCLEOTIDE SEQUENCE [LARGE SCALE GENOMIC DNA]</scope>
    <source>
        <strain evidence="4 5">CGMCC 4.3510</strain>
    </source>
</reference>
<gene>
    <name evidence="4" type="ORF">SAMN05216251_113166</name>
</gene>
<feature type="chain" id="PRO_5039516153" evidence="3">
    <location>
        <begin position="19"/>
        <end position="211"/>
    </location>
</feature>
<accession>A0A1I2IJH7</accession>
<dbReference type="Gene3D" id="2.40.260.10">
    <property type="entry name" value="Sortase"/>
    <property type="match status" value="1"/>
</dbReference>
<evidence type="ECO:0000256" key="3">
    <source>
        <dbReference type="SAM" id="SignalP"/>
    </source>
</evidence>
<dbReference type="Proteomes" id="UP000199323">
    <property type="component" value="Unassembled WGS sequence"/>
</dbReference>
<dbReference type="SUPFAM" id="SSF63817">
    <property type="entry name" value="Sortase"/>
    <property type="match status" value="1"/>
</dbReference>
<evidence type="ECO:0000313" key="5">
    <source>
        <dbReference type="Proteomes" id="UP000199323"/>
    </source>
</evidence>
<sequence length="211" mass="21134">MLAVAALTLLCGCSTGPAARPTPGSASSAVATSAPASPRTTSPVRGTTPATGAARPLARSVPQRLRIPAIGVDTPVMSLGLNSDGTVAVPPIQAHSPAGWYKGSPTPGVTGPSVILGHVTVGQYGDGVFLHLAKLVPGDRIEIGLKDGAQGTFTVDSVQTVAKSRFPTDKVYGNVDHPALRLITCGGTRITGSGYADNVIVYASLSSGAGP</sequence>
<evidence type="ECO:0000256" key="1">
    <source>
        <dbReference type="ARBA" id="ARBA00022801"/>
    </source>
</evidence>
<evidence type="ECO:0000256" key="2">
    <source>
        <dbReference type="SAM" id="MobiDB-lite"/>
    </source>
</evidence>
<feature type="region of interest" description="Disordered" evidence="2">
    <location>
        <begin position="18"/>
        <end position="58"/>
    </location>
</feature>
<proteinExistence type="predicted"/>
<dbReference type="NCBIfam" id="NF033748">
    <property type="entry name" value="class_F_sortase"/>
    <property type="match status" value="1"/>
</dbReference>
<organism evidence="4 5">
    <name type="scientific">Actinacidiphila alni</name>
    <dbReference type="NCBI Taxonomy" id="380248"/>
    <lineage>
        <taxon>Bacteria</taxon>
        <taxon>Bacillati</taxon>
        <taxon>Actinomycetota</taxon>
        <taxon>Actinomycetes</taxon>
        <taxon>Kitasatosporales</taxon>
        <taxon>Streptomycetaceae</taxon>
        <taxon>Actinacidiphila</taxon>
    </lineage>
</organism>